<protein>
    <submittedName>
        <fullName evidence="1">Uncharacterized protein</fullName>
    </submittedName>
</protein>
<accession>A0AAE0G5Y1</accession>
<keyword evidence="2" id="KW-1185">Reference proteome</keyword>
<comment type="caution">
    <text evidence="1">The sequence shown here is derived from an EMBL/GenBank/DDBJ whole genome shotgun (WGS) entry which is preliminary data.</text>
</comment>
<gene>
    <name evidence="1" type="ORF">CYMTET_19761</name>
</gene>
<name>A0AAE0G5Y1_9CHLO</name>
<evidence type="ECO:0000313" key="2">
    <source>
        <dbReference type="Proteomes" id="UP001190700"/>
    </source>
</evidence>
<dbReference type="Proteomes" id="UP001190700">
    <property type="component" value="Unassembled WGS sequence"/>
</dbReference>
<sequence length="321" mass="33730">MRLWESLDPTFYAVIRVRYPRLVDLQHVSLAELSDLVASVYVSWSSSQAEQGGTAGTVASAVVPPSDELILKLFAKIERIENFVKSHQRQGGAASLLPKRTRKGLSGYRIGSRPDPQVGFDARLKKAVPQCPRCPSVEGGHPFHTWDDCPLGGKAQTAGTTAAYCQPVVDCTPEVLHTLALCQVFQSAADNGPAAFSAACTQYGAPAVLNDGASAGGVDISTYGSATGESEDSDDEGMDVEAELQQLRRDVTAAAEVSMVQTSFSQPASTVVAASAAIDAPSYCLAAPTEEFPGGMDVLPPPGGPRTIEMGAHSMGLEPAY</sequence>
<evidence type="ECO:0000313" key="1">
    <source>
        <dbReference type="EMBL" id="KAK3271913.1"/>
    </source>
</evidence>
<dbReference type="AlphaFoldDB" id="A0AAE0G5Y1"/>
<reference evidence="1 2" key="1">
    <citation type="journal article" date="2015" name="Genome Biol. Evol.">
        <title>Comparative Genomics of a Bacterivorous Green Alga Reveals Evolutionary Causalities and Consequences of Phago-Mixotrophic Mode of Nutrition.</title>
        <authorList>
            <person name="Burns J.A."/>
            <person name="Paasch A."/>
            <person name="Narechania A."/>
            <person name="Kim E."/>
        </authorList>
    </citation>
    <scope>NUCLEOTIDE SEQUENCE [LARGE SCALE GENOMIC DNA]</scope>
    <source>
        <strain evidence="1 2">PLY_AMNH</strain>
    </source>
</reference>
<proteinExistence type="predicted"/>
<organism evidence="1 2">
    <name type="scientific">Cymbomonas tetramitiformis</name>
    <dbReference type="NCBI Taxonomy" id="36881"/>
    <lineage>
        <taxon>Eukaryota</taxon>
        <taxon>Viridiplantae</taxon>
        <taxon>Chlorophyta</taxon>
        <taxon>Pyramimonadophyceae</taxon>
        <taxon>Pyramimonadales</taxon>
        <taxon>Pyramimonadaceae</taxon>
        <taxon>Cymbomonas</taxon>
    </lineage>
</organism>
<dbReference type="EMBL" id="LGRX02009276">
    <property type="protein sequence ID" value="KAK3271913.1"/>
    <property type="molecule type" value="Genomic_DNA"/>
</dbReference>